<evidence type="ECO:0000313" key="3">
    <source>
        <dbReference type="EMBL" id="KZP28399.1"/>
    </source>
</evidence>
<evidence type="ECO:0000313" key="4">
    <source>
        <dbReference type="Proteomes" id="UP000076532"/>
    </source>
</evidence>
<keyword evidence="4" id="KW-1185">Reference proteome</keyword>
<dbReference type="EMBL" id="KV417503">
    <property type="protein sequence ID" value="KZP28399.1"/>
    <property type="molecule type" value="Genomic_DNA"/>
</dbReference>
<dbReference type="EMBL" id="KV417829">
    <property type="protein sequence ID" value="KZP05609.1"/>
    <property type="molecule type" value="Genomic_DNA"/>
</dbReference>
<dbReference type="AlphaFoldDB" id="A0A167W228"/>
<keyword evidence="1" id="KW-0732">Signal</keyword>
<organism evidence="2 4">
    <name type="scientific">Athelia psychrophila</name>
    <dbReference type="NCBI Taxonomy" id="1759441"/>
    <lineage>
        <taxon>Eukaryota</taxon>
        <taxon>Fungi</taxon>
        <taxon>Dikarya</taxon>
        <taxon>Basidiomycota</taxon>
        <taxon>Agaricomycotina</taxon>
        <taxon>Agaricomycetes</taxon>
        <taxon>Agaricomycetidae</taxon>
        <taxon>Atheliales</taxon>
        <taxon>Atheliaceae</taxon>
        <taxon>Athelia</taxon>
    </lineage>
</organism>
<name>A0A167W228_9AGAM</name>
<dbReference type="PROSITE" id="PS51257">
    <property type="entry name" value="PROKAR_LIPOPROTEIN"/>
    <property type="match status" value="1"/>
</dbReference>
<dbReference type="Proteomes" id="UP000076532">
    <property type="component" value="Unassembled WGS sequence"/>
</dbReference>
<reference evidence="2 4" key="1">
    <citation type="journal article" date="2016" name="Mol. Biol. Evol.">
        <title>Comparative Genomics of Early-Diverging Mushroom-Forming Fungi Provides Insights into the Origins of Lignocellulose Decay Capabilities.</title>
        <authorList>
            <person name="Nagy L.G."/>
            <person name="Riley R."/>
            <person name="Tritt A."/>
            <person name="Adam C."/>
            <person name="Daum C."/>
            <person name="Floudas D."/>
            <person name="Sun H."/>
            <person name="Yadav J.S."/>
            <person name="Pangilinan J."/>
            <person name="Larsson K.H."/>
            <person name="Matsuura K."/>
            <person name="Barry K."/>
            <person name="Labutti K."/>
            <person name="Kuo R."/>
            <person name="Ohm R.A."/>
            <person name="Bhattacharya S.S."/>
            <person name="Shirouzu T."/>
            <person name="Yoshinaga Y."/>
            <person name="Martin F.M."/>
            <person name="Grigoriev I.V."/>
            <person name="Hibbett D.S."/>
        </authorList>
    </citation>
    <scope>NUCLEOTIDE SEQUENCE [LARGE SCALE GENOMIC DNA]</scope>
    <source>
        <strain evidence="2 4">CBS 109695</strain>
    </source>
</reference>
<accession>A0A167W228</accession>
<feature type="signal peptide" evidence="1">
    <location>
        <begin position="1"/>
        <end position="27"/>
    </location>
</feature>
<proteinExistence type="predicted"/>
<evidence type="ECO:0000313" key="2">
    <source>
        <dbReference type="EMBL" id="KZP05609.1"/>
    </source>
</evidence>
<feature type="chain" id="PRO_5007997476" evidence="1">
    <location>
        <begin position="28"/>
        <end position="54"/>
    </location>
</feature>
<gene>
    <name evidence="3" type="ORF">FIBSPDRAFT_852539</name>
    <name evidence="2" type="ORF">FIBSPDRAFT_877380</name>
</gene>
<protein>
    <submittedName>
        <fullName evidence="2">Uncharacterized protein</fullName>
    </submittedName>
</protein>
<evidence type="ECO:0000256" key="1">
    <source>
        <dbReference type="SAM" id="SignalP"/>
    </source>
</evidence>
<sequence length="54" mass="5798">MCPFRLLGYAFLMVILFGFACIAPTEAAPAPAPIAIKRQGLKSCSRPTSSHRSC</sequence>